<reference evidence="1 2" key="1">
    <citation type="submission" date="2015-01" db="EMBL/GenBank/DDBJ databases">
        <authorList>
            <person name="Filippidou S."/>
            <person name="Jeanneret N."/>
            <person name="Russel-Delif L."/>
            <person name="Junier T."/>
            <person name="Wunderlin T."/>
            <person name="Molina V."/>
            <person name="Johnson S.L."/>
            <person name="Davenport K.W."/>
            <person name="Chain P.S."/>
            <person name="Dorador C."/>
            <person name="Junier P."/>
        </authorList>
    </citation>
    <scope>NUCLEOTIDE SEQUENCE [LARGE SCALE GENOMIC DNA]</scope>
    <source>
        <strain evidence="1 2">Et7/4</strain>
    </source>
</reference>
<dbReference type="Proteomes" id="UP000032522">
    <property type="component" value="Unassembled WGS sequence"/>
</dbReference>
<name>A0A0D8BQL8_GEOKU</name>
<dbReference type="PATRIC" id="fig|1462.6.peg.3120"/>
<evidence type="ECO:0000313" key="1">
    <source>
        <dbReference type="EMBL" id="KJE26274.1"/>
    </source>
</evidence>
<evidence type="ECO:0000313" key="2">
    <source>
        <dbReference type="Proteomes" id="UP000032522"/>
    </source>
</evidence>
<sequence>MYIIISNHHSRVLAIYELLSFSRSSVKNVSIFVKKDMEG</sequence>
<protein>
    <submittedName>
        <fullName evidence="1">Uncharacterized protein</fullName>
    </submittedName>
</protein>
<dbReference type="AlphaFoldDB" id="A0A0D8BQL8"/>
<proteinExistence type="predicted"/>
<dbReference type="EMBL" id="JYBP01000003">
    <property type="protein sequence ID" value="KJE26274.1"/>
    <property type="molecule type" value="Genomic_DNA"/>
</dbReference>
<gene>
    <name evidence="1" type="ORF">LG52_2825</name>
</gene>
<comment type="caution">
    <text evidence="1">The sequence shown here is derived from an EMBL/GenBank/DDBJ whole genome shotgun (WGS) entry which is preliminary data.</text>
</comment>
<accession>A0A0D8BQL8</accession>
<organism evidence="1 2">
    <name type="scientific">Geobacillus kaustophilus</name>
    <dbReference type="NCBI Taxonomy" id="1462"/>
    <lineage>
        <taxon>Bacteria</taxon>
        <taxon>Bacillati</taxon>
        <taxon>Bacillota</taxon>
        <taxon>Bacilli</taxon>
        <taxon>Bacillales</taxon>
        <taxon>Anoxybacillaceae</taxon>
        <taxon>Geobacillus</taxon>
        <taxon>Geobacillus thermoleovorans group</taxon>
    </lineage>
</organism>